<proteinExistence type="predicted"/>
<sequence>MALKKIFSCEEEEIDENTYYDVYWISSDGDKCDDPFRVIKENGKWKIRTLKSLEDNPIFGIQEGEIR</sequence>
<dbReference type="AlphaFoldDB" id="A0A497E6I3"/>
<dbReference type="Proteomes" id="UP000279422">
    <property type="component" value="Unassembled WGS sequence"/>
</dbReference>
<organism evidence="1 2">
    <name type="scientific">Aerophobetes bacterium</name>
    <dbReference type="NCBI Taxonomy" id="2030807"/>
    <lineage>
        <taxon>Bacteria</taxon>
        <taxon>Candidatus Aerophobota</taxon>
    </lineage>
</organism>
<reference evidence="1 2" key="1">
    <citation type="submission" date="2018-06" db="EMBL/GenBank/DDBJ databases">
        <title>Extensive metabolic versatility and redundancy in microbially diverse, dynamic hydrothermal sediments.</title>
        <authorList>
            <person name="Dombrowski N."/>
            <person name="Teske A."/>
            <person name="Baker B.J."/>
        </authorList>
    </citation>
    <scope>NUCLEOTIDE SEQUENCE [LARGE SCALE GENOMIC DNA]</scope>
    <source>
        <strain evidence="1">B47_G16</strain>
    </source>
</reference>
<name>A0A497E6I3_UNCAE</name>
<comment type="caution">
    <text evidence="1">The sequence shown here is derived from an EMBL/GenBank/DDBJ whole genome shotgun (WGS) entry which is preliminary data.</text>
</comment>
<evidence type="ECO:0000313" key="2">
    <source>
        <dbReference type="Proteomes" id="UP000279422"/>
    </source>
</evidence>
<protein>
    <submittedName>
        <fullName evidence="1">Uncharacterized protein</fullName>
    </submittedName>
</protein>
<evidence type="ECO:0000313" key="1">
    <source>
        <dbReference type="EMBL" id="RLE09279.1"/>
    </source>
</evidence>
<dbReference type="EMBL" id="QMPZ01000053">
    <property type="protein sequence ID" value="RLE09279.1"/>
    <property type="molecule type" value="Genomic_DNA"/>
</dbReference>
<gene>
    <name evidence="1" type="ORF">DRJ00_04625</name>
</gene>
<accession>A0A497E6I3</accession>